<comment type="caution">
    <text evidence="3">The sequence shown here is derived from an EMBL/GenBank/DDBJ whole genome shotgun (WGS) entry which is preliminary data.</text>
</comment>
<organism evidence="3 4">
    <name type="scientific">Mycobacterium helveticum</name>
    <dbReference type="NCBI Taxonomy" id="2592811"/>
    <lineage>
        <taxon>Bacteria</taxon>
        <taxon>Bacillati</taxon>
        <taxon>Actinomycetota</taxon>
        <taxon>Actinomycetes</taxon>
        <taxon>Mycobacteriales</taxon>
        <taxon>Mycobacteriaceae</taxon>
        <taxon>Mycobacterium</taxon>
    </lineage>
</organism>
<evidence type="ECO:0000313" key="3">
    <source>
        <dbReference type="EMBL" id="TVS90526.1"/>
    </source>
</evidence>
<comment type="similarity">
    <text evidence="1 2">Belongs to the phD/YefM antitoxin family.</text>
</comment>
<dbReference type="GO" id="GO:0097351">
    <property type="term" value="F:toxin sequestering activity"/>
    <property type="evidence" value="ECO:0007669"/>
    <property type="project" value="TreeGrafter"/>
</dbReference>
<dbReference type="InterPro" id="IPR036165">
    <property type="entry name" value="YefM-like_sf"/>
</dbReference>
<dbReference type="NCBIfam" id="TIGR01552">
    <property type="entry name" value="phd_fam"/>
    <property type="match status" value="1"/>
</dbReference>
<dbReference type="RefSeq" id="WP_144948338.1">
    <property type="nucleotide sequence ID" value="NZ_VMQU01000028.1"/>
</dbReference>
<evidence type="ECO:0000256" key="2">
    <source>
        <dbReference type="RuleBase" id="RU362080"/>
    </source>
</evidence>
<dbReference type="InterPro" id="IPR006442">
    <property type="entry name" value="Antitoxin_Phd/YefM"/>
</dbReference>
<gene>
    <name evidence="3" type="ORF">FPZ47_08820</name>
</gene>
<dbReference type="EMBL" id="VMQU01000028">
    <property type="protein sequence ID" value="TVS90526.1"/>
    <property type="molecule type" value="Genomic_DNA"/>
</dbReference>
<keyword evidence="4" id="KW-1185">Reference proteome</keyword>
<dbReference type="AlphaFoldDB" id="A0A557XWR2"/>
<evidence type="ECO:0000256" key="1">
    <source>
        <dbReference type="ARBA" id="ARBA00009981"/>
    </source>
</evidence>
<comment type="function">
    <text evidence="2">Antitoxin component of a type II toxin-antitoxin (TA) system.</text>
</comment>
<dbReference type="InterPro" id="IPR051416">
    <property type="entry name" value="phD-YefM_TA_antitoxins"/>
</dbReference>
<evidence type="ECO:0000313" key="4">
    <source>
        <dbReference type="Proteomes" id="UP000320513"/>
    </source>
</evidence>
<sequence>MERIGVRELRQNASRYLAKVTSSGDPIEITEHGRPIARLVPITDEPWADMIAAGEITPAARGGNVRDVEPIASDFDASQALAELRAGER</sequence>
<dbReference type="PANTHER" id="PTHR35377">
    <property type="entry name" value="ANTITOXIN VAPB49-RELATED-RELATED"/>
    <property type="match status" value="1"/>
</dbReference>
<proteinExistence type="inferred from homology"/>
<dbReference type="OrthoDB" id="557859at2"/>
<dbReference type="SUPFAM" id="SSF143120">
    <property type="entry name" value="YefM-like"/>
    <property type="match status" value="1"/>
</dbReference>
<dbReference type="Gene3D" id="3.40.1620.10">
    <property type="entry name" value="YefM-like domain"/>
    <property type="match status" value="1"/>
</dbReference>
<protein>
    <recommendedName>
        <fullName evidence="2">Antitoxin</fullName>
    </recommendedName>
</protein>
<reference evidence="3 4" key="1">
    <citation type="submission" date="2019-07" db="EMBL/GenBank/DDBJ databases">
        <title>New Mycobacterium species.</title>
        <authorList>
            <person name="Tortoli E."/>
            <person name="Ghielmetti G."/>
            <person name="Friedel U."/>
            <person name="Trovato A."/>
        </authorList>
    </citation>
    <scope>NUCLEOTIDE SEQUENCE [LARGE SCALE GENOMIC DNA]</scope>
    <source>
        <strain evidence="3 4">16-83</strain>
    </source>
</reference>
<dbReference type="Pfam" id="PF02604">
    <property type="entry name" value="PhdYeFM_antitox"/>
    <property type="match status" value="1"/>
</dbReference>
<accession>A0A557XWR2</accession>
<dbReference type="PANTHER" id="PTHR35377:SF5">
    <property type="entry name" value="ANTITOXIN VAPB46"/>
    <property type="match status" value="1"/>
</dbReference>
<name>A0A557XWR2_9MYCO</name>
<dbReference type="Proteomes" id="UP000320513">
    <property type="component" value="Unassembled WGS sequence"/>
</dbReference>